<evidence type="ECO:0000256" key="1">
    <source>
        <dbReference type="SAM" id="Phobius"/>
    </source>
</evidence>
<dbReference type="NCBIfam" id="TIGR00996">
    <property type="entry name" value="Mtu_fam_mce"/>
    <property type="match status" value="1"/>
</dbReference>
<dbReference type="STRING" id="1206085.SAMN05443575_0996"/>
<dbReference type="InterPro" id="IPR005693">
    <property type="entry name" value="Mce"/>
</dbReference>
<sequence>MLARTTKFQVLAFAVIAVIGVAYLGVRYVGVARWVGAAGYTVRVDLPAAGGIFSNAEITYRGVAVGRVGDMRLTRTGIQVDADITADDDIPADVEAVVANRSVIGEQYLDLRPRRQTGPYLRDGSVIHARDTALPPPVEDVLLSTDRFARSVPLGSLQTVVDELYLATQGSGQDLQSLITTSKQFFGAADHALPQTIDLITTSKTVLASQQRESQSIKTFGANLARIGAQLRRSDGDIRTVLGRAQSSLAQANALIDDIKGSAHGLLSNLLTTSQVFLANKDGLRELLVKLPVAVTAGGSVITPNGINVGLVPTFFDPLPCTAGYGGTTPRTGLDTTGNPALNLRAGCRAAGSDQVVRGSRNAPGGR</sequence>
<dbReference type="InterPro" id="IPR052336">
    <property type="entry name" value="MlaD_Phospholipid_Transporter"/>
</dbReference>
<protein>
    <submittedName>
        <fullName evidence="3">Phospholipid/cholesterol/gamma-HCH transport system substrate-binding protein</fullName>
    </submittedName>
</protein>
<feature type="domain" description="Mce/MlaD" evidence="2">
    <location>
        <begin position="39"/>
        <end position="113"/>
    </location>
</feature>
<dbReference type="EMBL" id="FQVU01000001">
    <property type="protein sequence ID" value="SHF82438.1"/>
    <property type="molecule type" value="Genomic_DNA"/>
</dbReference>
<dbReference type="AlphaFoldDB" id="A0A1M5ET47"/>
<dbReference type="PANTHER" id="PTHR33371">
    <property type="entry name" value="INTERMEMBRANE PHOSPHOLIPID TRANSPORT SYSTEM BINDING PROTEIN MLAD-RELATED"/>
    <property type="match status" value="1"/>
</dbReference>
<keyword evidence="1" id="KW-0812">Transmembrane</keyword>
<reference evidence="3 4" key="1">
    <citation type="submission" date="2016-11" db="EMBL/GenBank/DDBJ databases">
        <authorList>
            <person name="Jaros S."/>
            <person name="Januszkiewicz K."/>
            <person name="Wedrychowicz H."/>
        </authorList>
    </citation>
    <scope>NUCLEOTIDE SEQUENCE [LARGE SCALE GENOMIC DNA]</scope>
    <source>
        <strain evidence="3 4">DSM 45627</strain>
    </source>
</reference>
<dbReference type="PANTHER" id="PTHR33371:SF16">
    <property type="entry name" value="MCE-FAMILY PROTEIN MCE3F"/>
    <property type="match status" value="1"/>
</dbReference>
<accession>A0A1M5ET47</accession>
<dbReference type="Proteomes" id="UP000186132">
    <property type="component" value="Unassembled WGS sequence"/>
</dbReference>
<evidence type="ECO:0000313" key="3">
    <source>
        <dbReference type="EMBL" id="SHF82438.1"/>
    </source>
</evidence>
<name>A0A1M5ET47_9ACTN</name>
<keyword evidence="4" id="KW-1185">Reference proteome</keyword>
<dbReference type="Pfam" id="PF02470">
    <property type="entry name" value="MlaD"/>
    <property type="match status" value="1"/>
</dbReference>
<keyword evidence="1" id="KW-1133">Transmembrane helix</keyword>
<feature type="transmembrane region" description="Helical" evidence="1">
    <location>
        <begin position="6"/>
        <end position="26"/>
    </location>
</feature>
<evidence type="ECO:0000313" key="4">
    <source>
        <dbReference type="Proteomes" id="UP000186132"/>
    </source>
</evidence>
<keyword evidence="1" id="KW-0472">Membrane</keyword>
<dbReference type="InterPro" id="IPR003399">
    <property type="entry name" value="Mce/MlaD"/>
</dbReference>
<gene>
    <name evidence="3" type="ORF">SAMN05443575_0996</name>
</gene>
<dbReference type="OrthoDB" id="4741753at2"/>
<dbReference type="GO" id="GO:0005576">
    <property type="term" value="C:extracellular region"/>
    <property type="evidence" value="ECO:0007669"/>
    <property type="project" value="TreeGrafter"/>
</dbReference>
<evidence type="ECO:0000259" key="2">
    <source>
        <dbReference type="Pfam" id="PF02470"/>
    </source>
</evidence>
<dbReference type="RefSeq" id="WP_073386508.1">
    <property type="nucleotide sequence ID" value="NZ_FQVU01000001.1"/>
</dbReference>
<proteinExistence type="predicted"/>
<organism evidence="3 4">
    <name type="scientific">Jatrophihabitans endophyticus</name>
    <dbReference type="NCBI Taxonomy" id="1206085"/>
    <lineage>
        <taxon>Bacteria</taxon>
        <taxon>Bacillati</taxon>
        <taxon>Actinomycetota</taxon>
        <taxon>Actinomycetes</taxon>
        <taxon>Jatrophihabitantales</taxon>
        <taxon>Jatrophihabitantaceae</taxon>
        <taxon>Jatrophihabitans</taxon>
    </lineage>
</organism>